<dbReference type="InterPro" id="IPR019267">
    <property type="entry name" value="CRISPR-assoc_Cas6_C"/>
</dbReference>
<dbReference type="Proteomes" id="UP000190460">
    <property type="component" value="Unassembled WGS sequence"/>
</dbReference>
<evidence type="ECO:0000313" key="3">
    <source>
        <dbReference type="Proteomes" id="UP000190460"/>
    </source>
</evidence>
<proteinExistence type="predicted"/>
<dbReference type="OrthoDB" id="9787241at2"/>
<dbReference type="AlphaFoldDB" id="A0A1T4XDQ7"/>
<evidence type="ECO:0000259" key="1">
    <source>
        <dbReference type="Pfam" id="PF10040"/>
    </source>
</evidence>
<reference evidence="2 3" key="1">
    <citation type="submission" date="2017-02" db="EMBL/GenBank/DDBJ databases">
        <authorList>
            <person name="Peterson S.W."/>
        </authorList>
    </citation>
    <scope>NUCLEOTIDE SEQUENCE [LARGE SCALE GENOMIC DNA]</scope>
    <source>
        <strain evidence="2 3">ATCC 49788</strain>
    </source>
</reference>
<dbReference type="STRING" id="92487.SAMN02745130_02826"/>
<dbReference type="Pfam" id="PF10040">
    <property type="entry name" value="CRISPR_Cas6"/>
    <property type="match status" value="1"/>
</dbReference>
<gene>
    <name evidence="2" type="ORF">SAMN02745130_02826</name>
</gene>
<protein>
    <submittedName>
        <fullName evidence="2">Uncharacterized conserved protein</fullName>
    </submittedName>
</protein>
<dbReference type="RefSeq" id="WP_078923273.1">
    <property type="nucleotide sequence ID" value="NZ_FUYB01000015.1"/>
</dbReference>
<evidence type="ECO:0000313" key="2">
    <source>
        <dbReference type="EMBL" id="SKA87318.1"/>
    </source>
</evidence>
<sequence length="317" mass="35576">MTVALDLPIARYQFELAARTPLSFPAYAGSTWRGAFGKALRRAVCVTRQPECGGCLLQRNCVYSLVFETPAGAEPLLSKGNAAPRPYLLHPLSTSGQTYQAGETLRIQLTLFGRALEHLPYLIHSIQQMGQQGVGAKQGRFDLVAIWFEKKLGADDWVPAYLKVEGRLQPPLGAQVVLPAAPEAVRLRFKTAFRAQHDGRFMHESVFDLTSFMMGLVRRLSLLSAYHGQERLTVDFKALRTQAQALVAEAAEFKRFEWTRYSSRQQCLIGMDGLLGQFSLTGAEWQVFWPWLWWGQWVHVGKGVVMGQGQYQLEDLA</sequence>
<accession>A0A1T4XDQ7</accession>
<feature type="domain" description="CRISPR-associated protein Cas6 C-terminal" evidence="1">
    <location>
        <begin position="187"/>
        <end position="311"/>
    </location>
</feature>
<name>A0A1T4XDQ7_9GAMM</name>
<dbReference type="Gene3D" id="3.30.70.1900">
    <property type="match status" value="1"/>
</dbReference>
<keyword evidence="3" id="KW-1185">Reference proteome</keyword>
<dbReference type="EMBL" id="FUYB01000015">
    <property type="protein sequence ID" value="SKA87318.1"/>
    <property type="molecule type" value="Genomic_DNA"/>
</dbReference>
<organism evidence="2 3">
    <name type="scientific">Thiothrix eikelboomii</name>
    <dbReference type="NCBI Taxonomy" id="92487"/>
    <lineage>
        <taxon>Bacteria</taxon>
        <taxon>Pseudomonadati</taxon>
        <taxon>Pseudomonadota</taxon>
        <taxon>Gammaproteobacteria</taxon>
        <taxon>Thiotrichales</taxon>
        <taxon>Thiotrichaceae</taxon>
        <taxon>Thiothrix</taxon>
    </lineage>
</organism>